<feature type="transmembrane region" description="Helical" evidence="7">
    <location>
        <begin position="167"/>
        <end position="186"/>
    </location>
</feature>
<dbReference type="InterPro" id="IPR029044">
    <property type="entry name" value="Nucleotide-diphossugar_trans"/>
</dbReference>
<dbReference type="RefSeq" id="WP_154524573.1">
    <property type="nucleotide sequence ID" value="NZ_JAXFJO010000015.1"/>
</dbReference>
<dbReference type="InterPro" id="IPR003362">
    <property type="entry name" value="Bact_transf"/>
</dbReference>
<feature type="transmembrane region" description="Helical" evidence="7">
    <location>
        <begin position="100"/>
        <end position="120"/>
    </location>
</feature>
<dbReference type="PANTHER" id="PTHR30576">
    <property type="entry name" value="COLANIC BIOSYNTHESIS UDP-GLUCOSE LIPID CARRIER TRANSFERASE"/>
    <property type="match status" value="1"/>
</dbReference>
<reference evidence="10 11" key="1">
    <citation type="submission" date="2019-08" db="EMBL/GenBank/DDBJ databases">
        <title>In-depth cultivation of the pig gut microbiome towards novel bacterial diversity and tailored functional studies.</title>
        <authorList>
            <person name="Wylensek D."/>
            <person name="Hitch T.C.A."/>
            <person name="Clavel T."/>
        </authorList>
    </citation>
    <scope>NUCLEOTIDE SEQUENCE [LARGE SCALE GENOMIC DNA]</scope>
    <source>
        <strain evidence="10 11">Oil+RF-744-WCA-WT-11</strain>
    </source>
</reference>
<feature type="transmembrane region" description="Helical" evidence="7">
    <location>
        <begin position="127"/>
        <end position="147"/>
    </location>
</feature>
<name>A0A6L5X5C3_9FIRM</name>
<dbReference type="AlphaFoldDB" id="A0A6L5X5C3"/>
<comment type="similarity">
    <text evidence="2">Belongs to the bacterial sugar transferase family.</text>
</comment>
<evidence type="ECO:0000259" key="8">
    <source>
        <dbReference type="Pfam" id="PF00535"/>
    </source>
</evidence>
<keyword evidence="3 10" id="KW-0808">Transferase</keyword>
<feature type="domain" description="Bacterial sugar transferase" evidence="9">
    <location>
        <begin position="307"/>
        <end position="486"/>
    </location>
</feature>
<dbReference type="GO" id="GO:0016780">
    <property type="term" value="F:phosphotransferase activity, for other substituted phosphate groups"/>
    <property type="evidence" value="ECO:0007669"/>
    <property type="project" value="TreeGrafter"/>
</dbReference>
<evidence type="ECO:0000313" key="11">
    <source>
        <dbReference type="Proteomes" id="UP000481852"/>
    </source>
</evidence>
<dbReference type="Pfam" id="PF00535">
    <property type="entry name" value="Glycos_transf_2"/>
    <property type="match status" value="1"/>
</dbReference>
<evidence type="ECO:0000256" key="7">
    <source>
        <dbReference type="SAM" id="Phobius"/>
    </source>
</evidence>
<evidence type="ECO:0000256" key="3">
    <source>
        <dbReference type="ARBA" id="ARBA00022679"/>
    </source>
</evidence>
<dbReference type="InterPro" id="IPR017475">
    <property type="entry name" value="EPS_sugar_tfrase"/>
</dbReference>
<sequence length="848" mass="97579">MSGRLRAGTPYLVRRIREGFRYKLQDKPEGNCFQGSGRRMDTPGRTDGLIMRRERYKRLIMFLASLLVIGLQTANFAWIWYKYYNVRGVMRFFYWRRGNWALIALYFLTVILVSKLFGALKVGYMRVLDVIIAQIFSVLLTNVLAYLQLALIGRWRFLSHTGPMVKLTFVNLLVVILWVVFMRWIYNTIYPPKSVILVYDVHNPEKLLKNIASRRDKYVIAEAVMIDKGLDFIKERIPQYETCILGDIPSHERNVLVKYCFERNIRCYCSPKISDIMLMSAEKIHMFDTPLLLMRNRGLTVEEAFVKRVLDIAVSILLTIVLSPVLLLIAVLVKCYDGGPVFYRQNRLTKDGKVFQIIKFRSMSVDSEKNGARLAAKGDRRVTPVGRVIRKIHFDELPQLFNIIKGDMSIVGPRPERPEIAAQYEKEIPEFSYRLKMKAGLTGYAQVYGKYNTKPYDKLKLDLTYIENYSLWLDFQLVAATVKVIFQKENTEGVDQSQRTALSDQDGQSRRQLEMEVQHTVDELKWQQEIDQMRQGDLGESWETAAALPKGVRAVDVMAGHEPGLLVSVIIPCYNAADTLPSAIDSALMQDLHFESSQQIGRGSLQRLEVLVLDDGSTDDIKCVQERYKKDARVHFYRNEKRLGVAKTRNRGALLARGQYIAYLDADDIWARDKLKKQFARIYQTGCVLCCTGRELMTPDGSLTGHVIGVKELLTEKDLLRQNPINCSSVVALTSVVRQFPMICEGAHEDYITWMSIIRRYKTVCGVSEPLLYYRISENGKSGRKLKSARMTWRSYRCMGMSIPKSCLCFISYAVHGAMKYRTFYSERSKHAEISDNRTKTDRDTGKE</sequence>
<dbReference type="CDD" id="cd00761">
    <property type="entry name" value="Glyco_tranf_GTA_type"/>
    <property type="match status" value="1"/>
</dbReference>
<keyword evidence="5 7" id="KW-1133">Transmembrane helix</keyword>
<organism evidence="10 11">
    <name type="scientific">Porcincola intestinalis</name>
    <dbReference type="NCBI Taxonomy" id="2606632"/>
    <lineage>
        <taxon>Bacteria</taxon>
        <taxon>Bacillati</taxon>
        <taxon>Bacillota</taxon>
        <taxon>Clostridia</taxon>
        <taxon>Lachnospirales</taxon>
        <taxon>Lachnospiraceae</taxon>
        <taxon>Porcincola</taxon>
    </lineage>
</organism>
<dbReference type="Proteomes" id="UP000481852">
    <property type="component" value="Unassembled WGS sequence"/>
</dbReference>
<evidence type="ECO:0000256" key="4">
    <source>
        <dbReference type="ARBA" id="ARBA00022692"/>
    </source>
</evidence>
<evidence type="ECO:0000256" key="6">
    <source>
        <dbReference type="ARBA" id="ARBA00023136"/>
    </source>
</evidence>
<comment type="caution">
    <text evidence="10">The sequence shown here is derived from an EMBL/GenBank/DDBJ whole genome shotgun (WGS) entry which is preliminary data.</text>
</comment>
<evidence type="ECO:0000256" key="1">
    <source>
        <dbReference type="ARBA" id="ARBA00004141"/>
    </source>
</evidence>
<keyword evidence="6 7" id="KW-0472">Membrane</keyword>
<feature type="domain" description="Glycosyltransferase 2-like" evidence="8">
    <location>
        <begin position="568"/>
        <end position="707"/>
    </location>
</feature>
<dbReference type="Pfam" id="PF02397">
    <property type="entry name" value="Bac_transf"/>
    <property type="match status" value="1"/>
</dbReference>
<dbReference type="GO" id="GO:0016020">
    <property type="term" value="C:membrane"/>
    <property type="evidence" value="ECO:0007669"/>
    <property type="project" value="UniProtKB-SubCell"/>
</dbReference>
<evidence type="ECO:0000256" key="2">
    <source>
        <dbReference type="ARBA" id="ARBA00006464"/>
    </source>
</evidence>
<feature type="transmembrane region" description="Helical" evidence="7">
    <location>
        <begin position="59"/>
        <end position="80"/>
    </location>
</feature>
<gene>
    <name evidence="10" type="ORF">FYJ35_05990</name>
</gene>
<dbReference type="PANTHER" id="PTHR30576:SF0">
    <property type="entry name" value="UNDECAPRENYL-PHOSPHATE N-ACETYLGALACTOSAMINYL 1-PHOSPHATE TRANSFERASE-RELATED"/>
    <property type="match status" value="1"/>
</dbReference>
<keyword evidence="11" id="KW-1185">Reference proteome</keyword>
<dbReference type="SUPFAM" id="SSF53448">
    <property type="entry name" value="Nucleotide-diphospho-sugar transferases"/>
    <property type="match status" value="1"/>
</dbReference>
<proteinExistence type="inferred from homology"/>
<evidence type="ECO:0000313" key="10">
    <source>
        <dbReference type="EMBL" id="MSS14593.1"/>
    </source>
</evidence>
<keyword evidence="4 7" id="KW-0812">Transmembrane</keyword>
<accession>A0A6L5X5C3</accession>
<evidence type="ECO:0000256" key="5">
    <source>
        <dbReference type="ARBA" id="ARBA00022989"/>
    </source>
</evidence>
<evidence type="ECO:0000259" key="9">
    <source>
        <dbReference type="Pfam" id="PF02397"/>
    </source>
</evidence>
<protein>
    <submittedName>
        <fullName evidence="10">Exopolysaccharide biosynthesis polyprenyl glycosylphosphotransferase</fullName>
    </submittedName>
</protein>
<comment type="subcellular location">
    <subcellularLocation>
        <location evidence="1">Membrane</location>
        <topology evidence="1">Multi-pass membrane protein</topology>
    </subcellularLocation>
</comment>
<dbReference type="Gene3D" id="3.90.550.10">
    <property type="entry name" value="Spore Coat Polysaccharide Biosynthesis Protein SpsA, Chain A"/>
    <property type="match status" value="1"/>
</dbReference>
<dbReference type="NCBIfam" id="TIGR03025">
    <property type="entry name" value="EPS_sugtrans"/>
    <property type="match status" value="1"/>
</dbReference>
<feature type="transmembrane region" description="Helical" evidence="7">
    <location>
        <begin position="312"/>
        <end position="333"/>
    </location>
</feature>
<dbReference type="EMBL" id="VULZ01000005">
    <property type="protein sequence ID" value="MSS14593.1"/>
    <property type="molecule type" value="Genomic_DNA"/>
</dbReference>
<dbReference type="InterPro" id="IPR001173">
    <property type="entry name" value="Glyco_trans_2-like"/>
</dbReference>